<gene>
    <name evidence="2" type="ORF">Q4481_15005</name>
</gene>
<dbReference type="InterPro" id="IPR050228">
    <property type="entry name" value="Carboxylesterase_BioH"/>
</dbReference>
<keyword evidence="3" id="KW-1185">Reference proteome</keyword>
<dbReference type="PRINTS" id="PR00111">
    <property type="entry name" value="ABHYDROLASE"/>
</dbReference>
<dbReference type="Pfam" id="PF00561">
    <property type="entry name" value="Abhydrolase_1"/>
    <property type="match status" value="1"/>
</dbReference>
<name>A0ABT8YPN3_9HYPH</name>
<dbReference type="InterPro" id="IPR029058">
    <property type="entry name" value="AB_hydrolase_fold"/>
</dbReference>
<evidence type="ECO:0000313" key="3">
    <source>
        <dbReference type="Proteomes" id="UP001174932"/>
    </source>
</evidence>
<dbReference type="RefSeq" id="WP_304377208.1">
    <property type="nucleotide sequence ID" value="NZ_JAUOZU010000010.1"/>
</dbReference>
<evidence type="ECO:0000313" key="2">
    <source>
        <dbReference type="EMBL" id="MDO6965274.1"/>
    </source>
</evidence>
<dbReference type="GO" id="GO:0016787">
    <property type="term" value="F:hydrolase activity"/>
    <property type="evidence" value="ECO:0007669"/>
    <property type="project" value="UniProtKB-KW"/>
</dbReference>
<feature type="domain" description="AB hydrolase-1" evidence="1">
    <location>
        <begin position="65"/>
        <end position="181"/>
    </location>
</feature>
<sequence length="343" mass="37001">MTFLAAFLEGTLTVAFVLLAIATSYTAWEARRITARYPNPGEQIDVGGTKLNSLLMPASEGADLPPLLFIHGASGNLRDLLCAFGSQLKGRADLLFIDRPGHGYSERGGKRSLTPDGQADLIAGLMEKRCIEKAIVIGHSFGGAITASLALRHPEKVAGLVFLAPATHPWPGGIDWYYSLANVPVIGWLFCHTLTLPAGLLQMRAGIEHVFHPNPVPKGYMDKAAIPLVLRPRNFLNNARDVANLLDYVERIHPLYSTIAAPTVIITGDSDDIVYEEIHSRGLKRDIPGAELVTVRGLGHKPDYIVTDLAIAAIEKVAGKASDLELALQVAEAAISRSGHRRS</sequence>
<dbReference type="Proteomes" id="UP001174932">
    <property type="component" value="Unassembled WGS sequence"/>
</dbReference>
<reference evidence="2" key="1">
    <citation type="journal article" date="2015" name="Int. J. Syst. Evol. Microbiol.">
        <title>Rhizobium alvei sp. nov., isolated from a freshwater river.</title>
        <authorList>
            <person name="Sheu S.Y."/>
            <person name="Huang H.W."/>
            <person name="Young C.C."/>
            <person name="Chen W.M."/>
        </authorList>
    </citation>
    <scope>NUCLEOTIDE SEQUENCE</scope>
    <source>
        <strain evidence="2">TNR-22</strain>
    </source>
</reference>
<dbReference type="EMBL" id="JAUOZU010000010">
    <property type="protein sequence ID" value="MDO6965274.1"/>
    <property type="molecule type" value="Genomic_DNA"/>
</dbReference>
<accession>A0ABT8YPN3</accession>
<organism evidence="2 3">
    <name type="scientific">Rhizobium alvei</name>
    <dbReference type="NCBI Taxonomy" id="1132659"/>
    <lineage>
        <taxon>Bacteria</taxon>
        <taxon>Pseudomonadati</taxon>
        <taxon>Pseudomonadota</taxon>
        <taxon>Alphaproteobacteria</taxon>
        <taxon>Hyphomicrobiales</taxon>
        <taxon>Rhizobiaceae</taxon>
        <taxon>Rhizobium/Agrobacterium group</taxon>
        <taxon>Rhizobium</taxon>
    </lineage>
</organism>
<keyword evidence="2" id="KW-0378">Hydrolase</keyword>
<dbReference type="PANTHER" id="PTHR43194">
    <property type="entry name" value="HYDROLASE ALPHA/BETA FOLD FAMILY"/>
    <property type="match status" value="1"/>
</dbReference>
<dbReference type="SUPFAM" id="SSF53474">
    <property type="entry name" value="alpha/beta-Hydrolases"/>
    <property type="match status" value="1"/>
</dbReference>
<dbReference type="InterPro" id="IPR000073">
    <property type="entry name" value="AB_hydrolase_1"/>
</dbReference>
<evidence type="ECO:0000259" key="1">
    <source>
        <dbReference type="Pfam" id="PF00561"/>
    </source>
</evidence>
<protein>
    <submittedName>
        <fullName evidence="2">Alpha/beta hydrolase</fullName>
    </submittedName>
</protein>
<proteinExistence type="predicted"/>
<dbReference type="Gene3D" id="3.40.50.1820">
    <property type="entry name" value="alpha/beta hydrolase"/>
    <property type="match status" value="1"/>
</dbReference>
<dbReference type="PANTHER" id="PTHR43194:SF2">
    <property type="entry name" value="PEROXISOMAL MEMBRANE PROTEIN LPX1"/>
    <property type="match status" value="1"/>
</dbReference>
<comment type="caution">
    <text evidence="2">The sequence shown here is derived from an EMBL/GenBank/DDBJ whole genome shotgun (WGS) entry which is preliminary data.</text>
</comment>
<reference evidence="2" key="2">
    <citation type="submission" date="2023-07" db="EMBL/GenBank/DDBJ databases">
        <authorList>
            <person name="Shen H."/>
        </authorList>
    </citation>
    <scope>NUCLEOTIDE SEQUENCE</scope>
    <source>
        <strain evidence="2">TNR-22</strain>
    </source>
</reference>